<keyword evidence="15" id="KW-1185">Reference proteome</keyword>
<dbReference type="Pfam" id="PF00326">
    <property type="entry name" value="Peptidase_S9"/>
    <property type="match status" value="1"/>
</dbReference>
<evidence type="ECO:0000259" key="12">
    <source>
        <dbReference type="Pfam" id="PF00326"/>
    </source>
</evidence>
<dbReference type="GeneID" id="85018107"/>
<dbReference type="GO" id="GO:0006508">
    <property type="term" value="P:proteolysis"/>
    <property type="evidence" value="ECO:0007669"/>
    <property type="project" value="UniProtKB-KW"/>
</dbReference>
<dbReference type="SUPFAM" id="SSF50993">
    <property type="entry name" value="Peptidase/esterase 'gauge' domain"/>
    <property type="match status" value="1"/>
</dbReference>
<accession>A0A1H2Q2N1</accession>
<feature type="domain" description="Peptidase S9 prolyl oligopeptidase catalytic" evidence="12">
    <location>
        <begin position="495"/>
        <end position="708"/>
    </location>
</feature>
<evidence type="ECO:0000313" key="14">
    <source>
        <dbReference type="EMBL" id="SDW01401.1"/>
    </source>
</evidence>
<evidence type="ECO:0000256" key="2">
    <source>
        <dbReference type="ARBA" id="ARBA00004418"/>
    </source>
</evidence>
<keyword evidence="9" id="KW-0720">Serine protease</keyword>
<comment type="similarity">
    <text evidence="3">Belongs to the peptidase S9A family.</text>
</comment>
<protein>
    <recommendedName>
        <fullName evidence="4">prolyl oligopeptidase</fullName>
        <ecNumber evidence="4">3.4.21.26</ecNumber>
    </recommendedName>
    <alternativeName>
        <fullName evidence="11">Proline-specific endopeptidase</fullName>
    </alternativeName>
</protein>
<dbReference type="InterPro" id="IPR051167">
    <property type="entry name" value="Prolyl_oligopep/macrocyclase"/>
</dbReference>
<evidence type="ECO:0000256" key="4">
    <source>
        <dbReference type="ARBA" id="ARBA00011897"/>
    </source>
</evidence>
<evidence type="ECO:0000256" key="11">
    <source>
        <dbReference type="ARBA" id="ARBA00081187"/>
    </source>
</evidence>
<dbReference type="RefSeq" id="WP_016419348.1">
    <property type="nucleotide sequence ID" value="NZ_FNND01000001.1"/>
</dbReference>
<comment type="caution">
    <text evidence="14">The sequence shown here is derived from an EMBL/GenBank/DDBJ whole genome shotgun (WGS) entry which is preliminary data.</text>
</comment>
<keyword evidence="6" id="KW-0732">Signal</keyword>
<evidence type="ECO:0000256" key="3">
    <source>
        <dbReference type="ARBA" id="ARBA00005228"/>
    </source>
</evidence>
<sequence length="716" mass="80362">MKYFFIPLGCALALSACKNNPQQPSETEQMKDFTYPQTKEQVVEDDYFGEKVADPYRWLEDDRSPETEAWVKAQSQFTTDYLNAIPYRKTIKEQLEKLWNYEKSGAPFVEGDYTYYYRNNGLQDQSVLYRKDKDGKEEVFLDPNKFAADGTTSLAGLNFSKDGSLVCYLISEAGSDWKKAIVLNAKTKEQIGDPIVDVKFGGGNWKGNEGFYYSSYDKPKGSELSEKTDQNKVYYHKLGTSQKEDVLIFGGTAEEKNRYTDAYVTDDQRYLIIFGADATSGNKLFIKDLKDPKAPLVTILNDYSSDTSVIDVKGDKLYLFTNLNAPNGKVVVTDVKNPTPEHWKDLIPENENVLDITTAGGYILAKYTVAALTEVKQYDFSGKFIRDIKLPSIGVAGGFSSKENQKDTYFWFTNTCTPTSIYKLNLESGETTQYWKPSIAFNSDEYESKQVFYTSKDGTKVPMTITYKKTTKLDGTAPTLLYGYGGFNAITYPYFGVSIAVWMNNGGVYATANIRGGGEYGKKWHDDGTKFKKQNVFDDFIAAAEYLIKEKYTSKEKLAIKGASNGGLLVGAVMTQRPDLMRVALPDVGVMDMLRYHKFTAGAGWAYDYGTSDDSKEMFEYLKGYSPVHNVKEGVCYPATMVSTADHDDRVVPAHSFKFAAQLQKKQACKNVPIILRIETNAGHGAGTPVSKMIEGYADEQAFSLWNMGYKELPNK</sequence>
<evidence type="ECO:0000259" key="13">
    <source>
        <dbReference type="Pfam" id="PF02897"/>
    </source>
</evidence>
<dbReference type="GO" id="GO:0070012">
    <property type="term" value="F:oligopeptidase activity"/>
    <property type="evidence" value="ECO:0007669"/>
    <property type="project" value="TreeGrafter"/>
</dbReference>
<dbReference type="GO" id="GO:0005829">
    <property type="term" value="C:cytosol"/>
    <property type="evidence" value="ECO:0007669"/>
    <property type="project" value="TreeGrafter"/>
</dbReference>
<evidence type="ECO:0000256" key="10">
    <source>
        <dbReference type="ARBA" id="ARBA00060121"/>
    </source>
</evidence>
<dbReference type="OrthoDB" id="9801421at2"/>
<dbReference type="GO" id="GO:0042597">
    <property type="term" value="C:periplasmic space"/>
    <property type="evidence" value="ECO:0007669"/>
    <property type="project" value="UniProtKB-SubCell"/>
</dbReference>
<keyword evidence="5" id="KW-0645">Protease</keyword>
<comment type="catalytic activity">
    <reaction evidence="1">
        <text>Hydrolysis of Pro-|-Xaa &gt;&gt; Ala-|-Xaa in oligopeptides.</text>
        <dbReference type="EC" id="3.4.21.26"/>
    </reaction>
</comment>
<evidence type="ECO:0000256" key="7">
    <source>
        <dbReference type="ARBA" id="ARBA00022764"/>
    </source>
</evidence>
<dbReference type="InterPro" id="IPR002470">
    <property type="entry name" value="Peptidase_S9A"/>
</dbReference>
<dbReference type="EMBL" id="FNND01000001">
    <property type="protein sequence ID" value="SDW01401.1"/>
    <property type="molecule type" value="Genomic_DNA"/>
</dbReference>
<gene>
    <name evidence="14" type="ORF">SAMN05444420_10114</name>
</gene>
<organism evidence="14 15">
    <name type="scientific">Capnocytophaga granulosa</name>
    <dbReference type="NCBI Taxonomy" id="45242"/>
    <lineage>
        <taxon>Bacteria</taxon>
        <taxon>Pseudomonadati</taxon>
        <taxon>Bacteroidota</taxon>
        <taxon>Flavobacteriia</taxon>
        <taxon>Flavobacteriales</taxon>
        <taxon>Flavobacteriaceae</taxon>
        <taxon>Capnocytophaga</taxon>
    </lineage>
</organism>
<dbReference type="PROSITE" id="PS51257">
    <property type="entry name" value="PROKAR_LIPOPROTEIN"/>
    <property type="match status" value="1"/>
</dbReference>
<feature type="domain" description="Peptidase S9A N-terminal" evidence="13">
    <location>
        <begin position="38"/>
        <end position="434"/>
    </location>
</feature>
<dbReference type="EC" id="3.4.21.26" evidence="4"/>
<reference evidence="14 15" key="1">
    <citation type="submission" date="2016-10" db="EMBL/GenBank/DDBJ databases">
        <authorList>
            <person name="Varghese N."/>
            <person name="Submissions S."/>
        </authorList>
    </citation>
    <scope>NUCLEOTIDE SEQUENCE [LARGE SCALE GENOMIC DNA]</scope>
    <source>
        <strain evidence="14 15">DSM 11449</strain>
    </source>
</reference>
<dbReference type="FunFam" id="3.40.50.1820:FF:000005">
    <property type="entry name" value="Prolyl endopeptidase"/>
    <property type="match status" value="1"/>
</dbReference>
<dbReference type="PROSITE" id="PS00708">
    <property type="entry name" value="PRO_ENDOPEP_SER"/>
    <property type="match status" value="1"/>
</dbReference>
<evidence type="ECO:0000256" key="6">
    <source>
        <dbReference type="ARBA" id="ARBA00022729"/>
    </source>
</evidence>
<evidence type="ECO:0000313" key="15">
    <source>
        <dbReference type="Proteomes" id="UP000182771"/>
    </source>
</evidence>
<dbReference type="InterPro" id="IPR023302">
    <property type="entry name" value="Pept_S9A_N"/>
</dbReference>
<dbReference type="Gene3D" id="3.40.50.1820">
    <property type="entry name" value="alpha/beta hydrolase"/>
    <property type="match status" value="1"/>
</dbReference>
<keyword evidence="7" id="KW-0574">Periplasm</keyword>
<dbReference type="InterPro" id="IPR029058">
    <property type="entry name" value="AB_hydrolase_fold"/>
</dbReference>
<dbReference type="PANTHER" id="PTHR42881">
    <property type="entry name" value="PROLYL ENDOPEPTIDASE"/>
    <property type="match status" value="1"/>
</dbReference>
<name>A0A1H2Q2N1_9FLAO</name>
<dbReference type="AlphaFoldDB" id="A0A1H2Q2N1"/>
<dbReference type="PANTHER" id="PTHR42881:SF2">
    <property type="entry name" value="PROLYL ENDOPEPTIDASE"/>
    <property type="match status" value="1"/>
</dbReference>
<comment type="subcellular location">
    <subcellularLocation>
        <location evidence="2">Periplasm</location>
    </subcellularLocation>
</comment>
<dbReference type="InterPro" id="IPR002471">
    <property type="entry name" value="Pept_S9_AS"/>
</dbReference>
<dbReference type="InterPro" id="IPR001375">
    <property type="entry name" value="Peptidase_S9_cat"/>
</dbReference>
<dbReference type="PRINTS" id="PR00862">
    <property type="entry name" value="PROLIGOPTASE"/>
</dbReference>
<evidence type="ECO:0000256" key="5">
    <source>
        <dbReference type="ARBA" id="ARBA00022670"/>
    </source>
</evidence>
<keyword evidence="8" id="KW-0378">Hydrolase</keyword>
<dbReference type="SUPFAM" id="SSF53474">
    <property type="entry name" value="alpha/beta-Hydrolases"/>
    <property type="match status" value="1"/>
</dbReference>
<evidence type="ECO:0000256" key="1">
    <source>
        <dbReference type="ARBA" id="ARBA00001070"/>
    </source>
</evidence>
<evidence type="ECO:0000256" key="8">
    <source>
        <dbReference type="ARBA" id="ARBA00022801"/>
    </source>
</evidence>
<dbReference type="Gene3D" id="2.130.10.120">
    <property type="entry name" value="Prolyl oligopeptidase, N-terminal domain"/>
    <property type="match status" value="1"/>
</dbReference>
<proteinExistence type="inferred from homology"/>
<dbReference type="Proteomes" id="UP000182771">
    <property type="component" value="Unassembled WGS sequence"/>
</dbReference>
<comment type="function">
    <text evidence="10">Cleaves peptide bonds on the C-terminal side of prolyl residues within peptides that are up to approximately 30 amino acids long. Has an absolute requirement for an X-Pro bond in the trans configuration immediately preceding the Pro-Y scissible bond.</text>
</comment>
<dbReference type="Pfam" id="PF02897">
    <property type="entry name" value="Peptidase_S9_N"/>
    <property type="match status" value="1"/>
</dbReference>
<evidence type="ECO:0000256" key="9">
    <source>
        <dbReference type="ARBA" id="ARBA00022825"/>
    </source>
</evidence>
<dbReference type="GO" id="GO:0004252">
    <property type="term" value="F:serine-type endopeptidase activity"/>
    <property type="evidence" value="ECO:0007669"/>
    <property type="project" value="UniProtKB-EC"/>
</dbReference>